<feature type="domain" description="Peptidase S11 D-alanyl-D-alanine carboxypeptidase A N-terminal" evidence="2">
    <location>
        <begin position="70"/>
        <end position="307"/>
    </location>
</feature>
<dbReference type="AlphaFoldDB" id="A0A0G1ZRS7"/>
<name>A0A0G1ZRS7_9BACT</name>
<accession>A0A0G1ZRS7</accession>
<dbReference type="PANTHER" id="PTHR35333">
    <property type="entry name" value="BETA-LACTAMASE"/>
    <property type="match status" value="1"/>
</dbReference>
<keyword evidence="1" id="KW-0472">Membrane</keyword>
<dbReference type="Pfam" id="PF00768">
    <property type="entry name" value="Peptidase_S11"/>
    <property type="match status" value="1"/>
</dbReference>
<keyword evidence="3" id="KW-0378">Hydrolase</keyword>
<sequence>METQKEQPSKIIDENRQLSQLPFGNVLGAGFLAVLFFGALATTAVYIFPLENPESQVAAAATVYNPYENMTLAATSAIVIDLTNGKTLYSLNPDTQLPLASLTKIALVLAVSEVLPPDDILLAKRDITSAGGAQILPAGELWRVQDIINAVLVTSSNNGAEFLAEAANGFLQERFPEVPDDNVTLWRMNALAQDLGLKQTYFLSVNGLDVSETLASAYGSARDMATLFTHAFETRSAVFSGTAREESLFTSVNGAQGSVARNTNELTGIIPELIMGKTGFTDLAGGNLVVIFDVGIVHPVVAVILGSTQEGRFEDMQKLVNVTRFLIATE</sequence>
<protein>
    <submittedName>
        <fullName evidence="3">Serine-type D-Ala-D-Ala carboxypeptidase</fullName>
    </submittedName>
</protein>
<dbReference type="PANTHER" id="PTHR35333:SF4">
    <property type="entry name" value="SLR0121 PROTEIN"/>
    <property type="match status" value="1"/>
</dbReference>
<keyword evidence="1" id="KW-1133">Transmembrane helix</keyword>
<keyword evidence="3" id="KW-0121">Carboxypeptidase</keyword>
<dbReference type="GO" id="GO:0008800">
    <property type="term" value="F:beta-lactamase activity"/>
    <property type="evidence" value="ECO:0007669"/>
    <property type="project" value="InterPro"/>
</dbReference>
<dbReference type="GO" id="GO:0006508">
    <property type="term" value="P:proteolysis"/>
    <property type="evidence" value="ECO:0007669"/>
    <property type="project" value="InterPro"/>
</dbReference>
<keyword evidence="3" id="KW-0645">Protease</keyword>
<evidence type="ECO:0000259" key="2">
    <source>
        <dbReference type="Pfam" id="PF00768"/>
    </source>
</evidence>
<comment type="caution">
    <text evidence="3">The sequence shown here is derived from an EMBL/GenBank/DDBJ whole genome shotgun (WGS) entry which is preliminary data.</text>
</comment>
<dbReference type="Gene3D" id="3.40.710.10">
    <property type="entry name" value="DD-peptidase/beta-lactamase superfamily"/>
    <property type="match status" value="1"/>
</dbReference>
<dbReference type="Proteomes" id="UP000034445">
    <property type="component" value="Unassembled WGS sequence"/>
</dbReference>
<dbReference type="EMBL" id="LCRF01000027">
    <property type="protein sequence ID" value="KKW30957.1"/>
    <property type="molecule type" value="Genomic_DNA"/>
</dbReference>
<feature type="transmembrane region" description="Helical" evidence="1">
    <location>
        <begin position="21"/>
        <end position="48"/>
    </location>
</feature>
<gene>
    <name evidence="3" type="ORF">UY74_C0027G0003</name>
</gene>
<dbReference type="InterPro" id="IPR000871">
    <property type="entry name" value="Beta-lactam_class-A"/>
</dbReference>
<dbReference type="GO" id="GO:0046677">
    <property type="term" value="P:response to antibiotic"/>
    <property type="evidence" value="ECO:0007669"/>
    <property type="project" value="InterPro"/>
</dbReference>
<dbReference type="GO" id="GO:0009002">
    <property type="term" value="F:serine-type D-Ala-D-Ala carboxypeptidase activity"/>
    <property type="evidence" value="ECO:0007669"/>
    <property type="project" value="InterPro"/>
</dbReference>
<keyword evidence="1" id="KW-0812">Transmembrane</keyword>
<dbReference type="GO" id="GO:0030655">
    <property type="term" value="P:beta-lactam antibiotic catabolic process"/>
    <property type="evidence" value="ECO:0007669"/>
    <property type="project" value="InterPro"/>
</dbReference>
<evidence type="ECO:0000313" key="4">
    <source>
        <dbReference type="Proteomes" id="UP000034445"/>
    </source>
</evidence>
<dbReference type="InterPro" id="IPR001967">
    <property type="entry name" value="Peptidase_S11_N"/>
</dbReference>
<evidence type="ECO:0000313" key="3">
    <source>
        <dbReference type="EMBL" id="KKW30957.1"/>
    </source>
</evidence>
<dbReference type="SUPFAM" id="SSF56601">
    <property type="entry name" value="beta-lactamase/transpeptidase-like"/>
    <property type="match status" value="1"/>
</dbReference>
<reference evidence="3 4" key="1">
    <citation type="journal article" date="2015" name="Nature">
        <title>rRNA introns, odd ribosomes, and small enigmatic genomes across a large radiation of phyla.</title>
        <authorList>
            <person name="Brown C.T."/>
            <person name="Hug L.A."/>
            <person name="Thomas B.C."/>
            <person name="Sharon I."/>
            <person name="Castelle C.J."/>
            <person name="Singh A."/>
            <person name="Wilkins M.J."/>
            <person name="Williams K.H."/>
            <person name="Banfield J.F."/>
        </authorList>
    </citation>
    <scope>NUCLEOTIDE SEQUENCE [LARGE SCALE GENOMIC DNA]</scope>
</reference>
<organism evidence="3 4">
    <name type="scientific">Candidatus Kaiserbacteria bacterium GW2011_GWC2_52_8b</name>
    <dbReference type="NCBI Taxonomy" id="1618676"/>
    <lineage>
        <taxon>Bacteria</taxon>
        <taxon>Candidatus Kaiseribacteriota</taxon>
    </lineage>
</organism>
<dbReference type="InterPro" id="IPR012338">
    <property type="entry name" value="Beta-lactam/transpept-like"/>
</dbReference>
<proteinExistence type="predicted"/>
<evidence type="ECO:0000256" key="1">
    <source>
        <dbReference type="SAM" id="Phobius"/>
    </source>
</evidence>